<proteinExistence type="predicted"/>
<comment type="caution">
    <text evidence="1">The sequence shown here is derived from an EMBL/GenBank/DDBJ whole genome shotgun (WGS) entry which is preliminary data.</text>
</comment>
<evidence type="ECO:0000313" key="2">
    <source>
        <dbReference type="Proteomes" id="UP001310594"/>
    </source>
</evidence>
<accession>A0AAN7WBS4</accession>
<organism evidence="1 2">
    <name type="scientific">Elasticomyces elasticus</name>
    <dbReference type="NCBI Taxonomy" id="574655"/>
    <lineage>
        <taxon>Eukaryota</taxon>
        <taxon>Fungi</taxon>
        <taxon>Dikarya</taxon>
        <taxon>Ascomycota</taxon>
        <taxon>Pezizomycotina</taxon>
        <taxon>Dothideomycetes</taxon>
        <taxon>Dothideomycetidae</taxon>
        <taxon>Mycosphaerellales</taxon>
        <taxon>Teratosphaeriaceae</taxon>
        <taxon>Elasticomyces</taxon>
    </lineage>
</organism>
<dbReference type="AlphaFoldDB" id="A0AAN7WBS4"/>
<sequence>MVKVAQSSPQPTFGVMFGRLAIALKQLDRLTLPKDHKLDSVMGLAATHAESDFPVTEQMFREQCDIVLPLLEELRAESDEIFGILLDALDYVNINAGLIDVVAEAMYYFNITLELHDIKGAAITNALLLKQMAAAVNHEIDYILVSISN</sequence>
<gene>
    <name evidence="1" type="ORF">LTR97_008711</name>
</gene>
<dbReference type="EMBL" id="JAVRQU010000014">
    <property type="protein sequence ID" value="KAK5695205.1"/>
    <property type="molecule type" value="Genomic_DNA"/>
</dbReference>
<evidence type="ECO:0000313" key="1">
    <source>
        <dbReference type="EMBL" id="KAK5695205.1"/>
    </source>
</evidence>
<protein>
    <submittedName>
        <fullName evidence="1">Uncharacterized protein</fullName>
    </submittedName>
</protein>
<dbReference type="Proteomes" id="UP001310594">
    <property type="component" value="Unassembled WGS sequence"/>
</dbReference>
<name>A0AAN7WBS4_9PEZI</name>
<reference evidence="1" key="1">
    <citation type="submission" date="2023-08" db="EMBL/GenBank/DDBJ databases">
        <title>Black Yeasts Isolated from many extreme environments.</title>
        <authorList>
            <person name="Coleine C."/>
            <person name="Stajich J.E."/>
            <person name="Selbmann L."/>
        </authorList>
    </citation>
    <scope>NUCLEOTIDE SEQUENCE</scope>
    <source>
        <strain evidence="1">CCFEE 5810</strain>
    </source>
</reference>